<feature type="coiled-coil region" evidence="1">
    <location>
        <begin position="212"/>
        <end position="374"/>
    </location>
</feature>
<dbReference type="AlphaFoldDB" id="A0A7J5XFC5"/>
<reference evidence="3 4" key="1">
    <citation type="submission" date="2020-03" db="EMBL/GenBank/DDBJ databases">
        <title>Dissostichus mawsoni Genome sequencing and assembly.</title>
        <authorList>
            <person name="Park H."/>
        </authorList>
    </citation>
    <scope>NUCLEOTIDE SEQUENCE [LARGE SCALE GENOMIC DNA]</scope>
    <source>
        <strain evidence="3">DM0001</strain>
        <tissue evidence="3">Muscle</tissue>
    </source>
</reference>
<organism evidence="3 4">
    <name type="scientific">Dissostichus mawsoni</name>
    <name type="common">Antarctic cod</name>
    <dbReference type="NCBI Taxonomy" id="36200"/>
    <lineage>
        <taxon>Eukaryota</taxon>
        <taxon>Metazoa</taxon>
        <taxon>Chordata</taxon>
        <taxon>Craniata</taxon>
        <taxon>Vertebrata</taxon>
        <taxon>Euteleostomi</taxon>
        <taxon>Actinopterygii</taxon>
        <taxon>Neopterygii</taxon>
        <taxon>Teleostei</taxon>
        <taxon>Neoteleostei</taxon>
        <taxon>Acanthomorphata</taxon>
        <taxon>Eupercaria</taxon>
        <taxon>Perciformes</taxon>
        <taxon>Notothenioidei</taxon>
        <taxon>Nototheniidae</taxon>
        <taxon>Dissostichus</taxon>
    </lineage>
</organism>
<sequence>MSECLQETQTALSLQDKVACRTEREKRHLEAEELDSGLDKLELFQGLQSRAKVEQQNLKESLQAAEGRVSCLELSQRTLEGELQRAQLRAAELEAESGALQERLTELRRKLGESEDRGATLRVSEERLVTSLARAEQHESQLREQLHKLSNSLSDNRSSSGALQEQISQLQRALTASEQGRRLLQERLDKTRDTLSERKRMNHTLTEQTQSLRRAQDHLEIQSSELEKHNRALKELQSERAEMERVLTRLGKDKSGLRKTLEKVEMERLRVEEEVASAAREKEQLGQELAERQEEVQTVQAQMSQLEHSYAQHLLEVTAHHHQELDLETDRLRDTQLQVEQALESREQAHRQRVMTLKEQLDHETRRRKAYLNQMLQPEAQFTTEGQERGEKEAEPESSQGRIHTAEVERRNAASCLVLLCSCCLSACCQLHPWVAEAMVLVLQALLPCFCTLLSLELLPGVEPAVPLEDFYPFGQDVGDSQTIAQDDGGSRLVKISVAFPFFGDRHTGLYIPLLLAPSPACPLPVQTMGRGARGTMATMGKVKGHHSNLSIYAKGVMSPIPSSHASDNMAGVFPLELSSCFI</sequence>
<proteinExistence type="predicted"/>
<feature type="coiled-coil region" evidence="1">
    <location>
        <begin position="76"/>
        <end position="152"/>
    </location>
</feature>
<evidence type="ECO:0000313" key="4">
    <source>
        <dbReference type="Proteomes" id="UP000518266"/>
    </source>
</evidence>
<evidence type="ECO:0000256" key="2">
    <source>
        <dbReference type="SAM" id="MobiDB-lite"/>
    </source>
</evidence>
<dbReference type="Proteomes" id="UP000518266">
    <property type="component" value="Unassembled WGS sequence"/>
</dbReference>
<keyword evidence="1" id="KW-0175">Coiled coil</keyword>
<accession>A0A7J5XFC5</accession>
<evidence type="ECO:0000256" key="1">
    <source>
        <dbReference type="SAM" id="Coils"/>
    </source>
</evidence>
<evidence type="ECO:0000313" key="3">
    <source>
        <dbReference type="EMBL" id="KAF3835742.1"/>
    </source>
</evidence>
<comment type="caution">
    <text evidence="3">The sequence shown here is derived from an EMBL/GenBank/DDBJ whole genome shotgun (WGS) entry which is preliminary data.</text>
</comment>
<keyword evidence="4" id="KW-1185">Reference proteome</keyword>
<feature type="compositionally biased region" description="Basic and acidic residues" evidence="2">
    <location>
        <begin position="386"/>
        <end position="395"/>
    </location>
</feature>
<dbReference type="EMBL" id="JAAKFY010000025">
    <property type="protein sequence ID" value="KAF3835742.1"/>
    <property type="molecule type" value="Genomic_DNA"/>
</dbReference>
<dbReference type="OrthoDB" id="3549872at2759"/>
<feature type="region of interest" description="Disordered" evidence="2">
    <location>
        <begin position="379"/>
        <end position="404"/>
    </location>
</feature>
<protein>
    <submittedName>
        <fullName evidence="3">Uncharacterized protein</fullName>
    </submittedName>
</protein>
<name>A0A7J5XFC5_DISMA</name>
<gene>
    <name evidence="3" type="ORF">F7725_028300</name>
</gene>